<name>A0A8H6SY31_9AGAR</name>
<feature type="compositionally biased region" description="Polar residues" evidence="9">
    <location>
        <begin position="75"/>
        <end position="96"/>
    </location>
</feature>
<evidence type="ECO:0000259" key="11">
    <source>
        <dbReference type="PROSITE" id="PS51762"/>
    </source>
</evidence>
<dbReference type="GO" id="GO:0015926">
    <property type="term" value="F:glucosidase activity"/>
    <property type="evidence" value="ECO:0007669"/>
    <property type="project" value="TreeGrafter"/>
</dbReference>
<evidence type="ECO:0000313" key="13">
    <source>
        <dbReference type="Proteomes" id="UP000636479"/>
    </source>
</evidence>
<evidence type="ECO:0000256" key="10">
    <source>
        <dbReference type="SAM" id="Phobius"/>
    </source>
</evidence>
<dbReference type="InterPro" id="IPR013320">
    <property type="entry name" value="ConA-like_dom_sf"/>
</dbReference>
<keyword evidence="3 10" id="KW-0812">Transmembrane</keyword>
<evidence type="ECO:0000256" key="6">
    <source>
        <dbReference type="ARBA" id="ARBA00023136"/>
    </source>
</evidence>
<feature type="compositionally biased region" description="Basic and acidic residues" evidence="9">
    <location>
        <begin position="121"/>
        <end position="141"/>
    </location>
</feature>
<dbReference type="GO" id="GO:0005886">
    <property type="term" value="C:plasma membrane"/>
    <property type="evidence" value="ECO:0007669"/>
    <property type="project" value="TreeGrafter"/>
</dbReference>
<dbReference type="PANTHER" id="PTHR31361">
    <property type="entry name" value="BETA-GLUCAN SYNTHESIS-ASSOCIATED PROTEIN KRE6-RELATED"/>
    <property type="match status" value="1"/>
</dbReference>
<protein>
    <submittedName>
        <fullName evidence="12">Beta-glucan synthesis-associated protein</fullName>
    </submittedName>
</protein>
<dbReference type="PROSITE" id="PS51762">
    <property type="entry name" value="GH16_2"/>
    <property type="match status" value="1"/>
</dbReference>
<dbReference type="GeneID" id="59344019"/>
<feature type="transmembrane region" description="Helical" evidence="10">
    <location>
        <begin position="152"/>
        <end position="175"/>
    </location>
</feature>
<evidence type="ECO:0000256" key="7">
    <source>
        <dbReference type="ARBA" id="ARBA00023180"/>
    </source>
</evidence>
<gene>
    <name evidence="12" type="ORF">MIND_00469300</name>
</gene>
<dbReference type="Pfam" id="PF03935">
    <property type="entry name" value="SKN1_KRE6_Sbg1"/>
    <property type="match status" value="1"/>
</dbReference>
<dbReference type="AlphaFoldDB" id="A0A8H6SY31"/>
<proteinExistence type="inferred from homology"/>
<evidence type="ECO:0000256" key="2">
    <source>
        <dbReference type="ARBA" id="ARBA00010962"/>
    </source>
</evidence>
<keyword evidence="6 10" id="KW-0472">Membrane</keyword>
<dbReference type="GO" id="GO:0005789">
    <property type="term" value="C:endoplasmic reticulum membrane"/>
    <property type="evidence" value="ECO:0007669"/>
    <property type="project" value="TreeGrafter"/>
</dbReference>
<dbReference type="Proteomes" id="UP000636479">
    <property type="component" value="Unassembled WGS sequence"/>
</dbReference>
<keyword evidence="8" id="KW-0961">Cell wall biogenesis/degradation</keyword>
<dbReference type="SUPFAM" id="SSF49899">
    <property type="entry name" value="Concanavalin A-like lectins/glucanases"/>
    <property type="match status" value="1"/>
</dbReference>
<dbReference type="GO" id="GO:0006078">
    <property type="term" value="P:(1-&gt;6)-beta-D-glucan biosynthetic process"/>
    <property type="evidence" value="ECO:0007669"/>
    <property type="project" value="TreeGrafter"/>
</dbReference>
<organism evidence="12 13">
    <name type="scientific">Mycena indigotica</name>
    <dbReference type="NCBI Taxonomy" id="2126181"/>
    <lineage>
        <taxon>Eukaryota</taxon>
        <taxon>Fungi</taxon>
        <taxon>Dikarya</taxon>
        <taxon>Basidiomycota</taxon>
        <taxon>Agaricomycotina</taxon>
        <taxon>Agaricomycetes</taxon>
        <taxon>Agaricomycetidae</taxon>
        <taxon>Agaricales</taxon>
        <taxon>Marasmiineae</taxon>
        <taxon>Mycenaceae</taxon>
        <taxon>Mycena</taxon>
    </lineage>
</organism>
<sequence length="647" mass="70779">MPPNQYPFAAPSSSIQGAPVGPNAQRRYFQQPAAQPSSANLLPSSRRFSNGSTDSFHSQSTNHSAIHANLARGPSTKSNQTFSSNQSPYSVPTQHAPSVAPSLSDKFSLSPDPAAWGADINHSEPDDFLHNPDPRRDRKNDRDHDVFTLRGVSNLGCLLILGVGLVTLFAGYPLISHFQSHPLSFFGGFNVGGTNATGQVPSMTGNFGLIDVATPKEFHTINSYHSPNEQLQLVFSDEFEVEGRSFYPGDDPYWEAVDLHYWQTNNLEWYDPAAVTTRNGALEITLSKKETHDLNYEGGMLSTWNKFCFTGGVLIAAVNLPGTTNVHGLWPAVWAMGNLGRAGFGASLDGMWPYRQISSYDSCDVGTAPNQTVKGLPLAATINGDPSADDALSYLPGQRLSRCTCPGESHPGPIHADGTLVGRAAPEIDVFEAQIGKNIGQVSQSCQWAPFNNEYKWFNTSDNLIINDPTISELNSYLGGAFQQATSVVSNTNQQCYQLKTTCFEVFGFEYKPGMHPPCFAGAYISWIANNKLVWTLNQGGMAADPVVQIGERPIPQEPMYIIANLGMSLNFGAVDFERLTFPAVMRVDYIRVYQPKNAINIGCDPANFPTQAYINEYIEAYTNPNLTTWEDDFKQPIPKSSILGQC</sequence>
<dbReference type="CDD" id="cd02180">
    <property type="entry name" value="GH16_fungal_KRE6_glucanase"/>
    <property type="match status" value="1"/>
</dbReference>
<dbReference type="FunFam" id="2.60.120.200:FF:000259">
    <property type="entry name" value="Chromosome 9, whole genome shotgun sequence"/>
    <property type="match status" value="1"/>
</dbReference>
<evidence type="ECO:0000256" key="4">
    <source>
        <dbReference type="ARBA" id="ARBA00022968"/>
    </source>
</evidence>
<accession>A0A8H6SY31</accession>
<dbReference type="RefSeq" id="XP_037221795.1">
    <property type="nucleotide sequence ID" value="XM_037361503.1"/>
</dbReference>
<keyword evidence="5 10" id="KW-1133">Transmembrane helix</keyword>
<evidence type="ECO:0000256" key="1">
    <source>
        <dbReference type="ARBA" id="ARBA00004606"/>
    </source>
</evidence>
<evidence type="ECO:0000313" key="12">
    <source>
        <dbReference type="EMBL" id="KAF7306776.1"/>
    </source>
</evidence>
<evidence type="ECO:0000256" key="5">
    <source>
        <dbReference type="ARBA" id="ARBA00022989"/>
    </source>
</evidence>
<comment type="similarity">
    <text evidence="2">Belongs to the SKN1/KRE6 family.</text>
</comment>
<feature type="compositionally biased region" description="Polar residues" evidence="9">
    <location>
        <begin position="32"/>
        <end position="64"/>
    </location>
</feature>
<dbReference type="InterPro" id="IPR000757">
    <property type="entry name" value="Beta-glucanase-like"/>
</dbReference>
<dbReference type="Gene3D" id="2.60.120.200">
    <property type="match status" value="2"/>
</dbReference>
<dbReference type="InterPro" id="IPR005629">
    <property type="entry name" value="Skn1/Kre6/Sbg1"/>
</dbReference>
<evidence type="ECO:0000256" key="8">
    <source>
        <dbReference type="ARBA" id="ARBA00023316"/>
    </source>
</evidence>
<comment type="subcellular location">
    <subcellularLocation>
        <location evidence="1">Membrane</location>
        <topology evidence="1">Single-pass type II membrane protein</topology>
    </subcellularLocation>
</comment>
<keyword evidence="13" id="KW-1185">Reference proteome</keyword>
<comment type="caution">
    <text evidence="12">The sequence shown here is derived from an EMBL/GenBank/DDBJ whole genome shotgun (WGS) entry which is preliminary data.</text>
</comment>
<feature type="region of interest" description="Disordered" evidence="9">
    <location>
        <begin position="1"/>
        <end position="141"/>
    </location>
</feature>
<keyword evidence="4" id="KW-0735">Signal-anchor</keyword>
<dbReference type="OrthoDB" id="412647at2759"/>
<reference evidence="12" key="1">
    <citation type="submission" date="2020-05" db="EMBL/GenBank/DDBJ databases">
        <title>Mycena genomes resolve the evolution of fungal bioluminescence.</title>
        <authorList>
            <person name="Tsai I.J."/>
        </authorList>
    </citation>
    <scope>NUCLEOTIDE SEQUENCE</scope>
    <source>
        <strain evidence="12">171206Taipei</strain>
    </source>
</reference>
<dbReference type="PANTHER" id="PTHR31361:SF1">
    <property type="entry name" value="BETA-GLUCAN SYNTHESIS-ASSOCIATED PROTEIN KRE6-RELATED"/>
    <property type="match status" value="1"/>
</dbReference>
<dbReference type="EMBL" id="JACAZF010000004">
    <property type="protein sequence ID" value="KAF7306776.1"/>
    <property type="molecule type" value="Genomic_DNA"/>
</dbReference>
<keyword evidence="7" id="KW-0325">Glycoprotein</keyword>
<evidence type="ECO:0000256" key="9">
    <source>
        <dbReference type="SAM" id="MobiDB-lite"/>
    </source>
</evidence>
<dbReference type="GO" id="GO:0031505">
    <property type="term" value="P:fungal-type cell wall organization"/>
    <property type="evidence" value="ECO:0007669"/>
    <property type="project" value="TreeGrafter"/>
</dbReference>
<feature type="domain" description="GH16" evidence="11">
    <location>
        <begin position="221"/>
        <end position="599"/>
    </location>
</feature>
<evidence type="ECO:0000256" key="3">
    <source>
        <dbReference type="ARBA" id="ARBA00022692"/>
    </source>
</evidence>